<feature type="compositionally biased region" description="Basic and acidic residues" evidence="3">
    <location>
        <begin position="1"/>
        <end position="35"/>
    </location>
</feature>
<dbReference type="PANTHER" id="PTHR10288">
    <property type="entry name" value="KH DOMAIN CONTAINING RNA BINDING PROTEIN"/>
    <property type="match status" value="1"/>
</dbReference>
<feature type="region of interest" description="Disordered" evidence="3">
    <location>
        <begin position="1"/>
        <end position="87"/>
    </location>
</feature>
<dbReference type="OrthoDB" id="1937934at2759"/>
<feature type="domain" description="K Homology" evidence="4">
    <location>
        <begin position="356"/>
        <end position="426"/>
    </location>
</feature>
<feature type="compositionally biased region" description="Low complexity" evidence="3">
    <location>
        <begin position="53"/>
        <end position="66"/>
    </location>
</feature>
<evidence type="ECO:0000256" key="1">
    <source>
        <dbReference type="ARBA" id="ARBA00022737"/>
    </source>
</evidence>
<keyword evidence="1" id="KW-0677">Repeat</keyword>
<evidence type="ECO:0000259" key="4">
    <source>
        <dbReference type="SMART" id="SM00322"/>
    </source>
</evidence>
<protein>
    <recommendedName>
        <fullName evidence="4">K Homology domain-containing protein</fullName>
    </recommendedName>
</protein>
<dbReference type="SUPFAM" id="SSF54791">
    <property type="entry name" value="Eukaryotic type KH-domain (KH-domain type I)"/>
    <property type="match status" value="3"/>
</dbReference>
<evidence type="ECO:0000256" key="2">
    <source>
        <dbReference type="PROSITE-ProRule" id="PRU00117"/>
    </source>
</evidence>
<dbReference type="GO" id="GO:0003723">
    <property type="term" value="F:RNA binding"/>
    <property type="evidence" value="ECO:0007669"/>
    <property type="project" value="UniProtKB-UniRule"/>
</dbReference>
<feature type="domain" description="K Homology" evidence="4">
    <location>
        <begin position="92"/>
        <end position="162"/>
    </location>
</feature>
<dbReference type="STRING" id="669874.A0A1E4TNL7"/>
<accession>A0A1E4TNL7</accession>
<evidence type="ECO:0000313" key="6">
    <source>
        <dbReference type="Proteomes" id="UP000094236"/>
    </source>
</evidence>
<evidence type="ECO:0000256" key="3">
    <source>
        <dbReference type="SAM" id="MobiDB-lite"/>
    </source>
</evidence>
<dbReference type="Proteomes" id="UP000094236">
    <property type="component" value="Unassembled WGS sequence"/>
</dbReference>
<dbReference type="InterPro" id="IPR004088">
    <property type="entry name" value="KH_dom_type_1"/>
</dbReference>
<keyword evidence="6" id="KW-1185">Reference proteome</keyword>
<proteinExistence type="predicted"/>
<feature type="compositionally biased region" description="Acidic residues" evidence="3">
    <location>
        <begin position="464"/>
        <end position="473"/>
    </location>
</feature>
<evidence type="ECO:0000313" key="5">
    <source>
        <dbReference type="EMBL" id="ODV93331.1"/>
    </source>
</evidence>
<dbReference type="AlphaFoldDB" id="A0A1E4TNL7"/>
<feature type="region of interest" description="Disordered" evidence="3">
    <location>
        <begin position="430"/>
        <end position="473"/>
    </location>
</feature>
<dbReference type="Pfam" id="PF00013">
    <property type="entry name" value="KH_1"/>
    <property type="match status" value="3"/>
</dbReference>
<dbReference type="SMART" id="SM00322">
    <property type="entry name" value="KH"/>
    <property type="match status" value="3"/>
</dbReference>
<feature type="domain" description="K Homology" evidence="4">
    <location>
        <begin position="175"/>
        <end position="246"/>
    </location>
</feature>
<feature type="compositionally biased region" description="Low complexity" evidence="3">
    <location>
        <begin position="436"/>
        <end position="454"/>
    </location>
</feature>
<feature type="compositionally biased region" description="Low complexity" evidence="3">
    <location>
        <begin position="36"/>
        <end position="45"/>
    </location>
</feature>
<dbReference type="CDD" id="cd00105">
    <property type="entry name" value="KH-I"/>
    <property type="match status" value="1"/>
</dbReference>
<organism evidence="5 6">
    <name type="scientific">Pachysolen tannophilus NRRL Y-2460</name>
    <dbReference type="NCBI Taxonomy" id="669874"/>
    <lineage>
        <taxon>Eukaryota</taxon>
        <taxon>Fungi</taxon>
        <taxon>Dikarya</taxon>
        <taxon>Ascomycota</taxon>
        <taxon>Saccharomycotina</taxon>
        <taxon>Pichiomycetes</taxon>
        <taxon>Pachysolenaceae</taxon>
        <taxon>Pachysolen</taxon>
    </lineage>
</organism>
<feature type="compositionally biased region" description="Polar residues" evidence="3">
    <location>
        <begin position="67"/>
        <end position="78"/>
    </location>
</feature>
<keyword evidence="2" id="KW-0694">RNA-binding</keyword>
<gene>
    <name evidence="5" type="ORF">PACTADRAFT_51933</name>
</gene>
<dbReference type="PROSITE" id="PS50084">
    <property type="entry name" value="KH_TYPE_1"/>
    <property type="match status" value="3"/>
</dbReference>
<dbReference type="InterPro" id="IPR004087">
    <property type="entry name" value="KH_dom"/>
</dbReference>
<dbReference type="EMBL" id="KV454018">
    <property type="protein sequence ID" value="ODV93331.1"/>
    <property type="molecule type" value="Genomic_DNA"/>
</dbReference>
<dbReference type="InterPro" id="IPR036612">
    <property type="entry name" value="KH_dom_type_1_sf"/>
</dbReference>
<sequence length="473" mass="51950">MLKRKNDEVDEENGAKRVALDSEAIERHDKEEDSAKTAAVASTTSNEDVTMANTNNNNNNNNYNNNSDETGSAGSINNRAGPISSHKVDDPTYVHFRMFCPVKEASLIVGKGGEKISHIKEAASCRINVSDNLRGVPERIVSVRGPAENVAKAFGFIVRAIVDEPENVPSSPDSKPFMMKLLFPHPIMGYIIGKKGARFREIEENSAARLKAEDRTLPQSTDRILNLTGVADAIHIATYYIAQTVLENKQLMSKCVFYNPANYSLNVPFNPMLNGGNPMIPGMPMSLPMQIPPMMNMMGANPMAAAAGSFNNAPRNNGTVGGRQFNNTSVNNGMPFIPRTQQAQQQNNFNTLQQGERIEQDYAVPKEHIGLVIGKGGSNVKHIRQLTGCYVKINDEIQGSPSRVLTLQGTQNAINAAIQLISNKVEHEKKKITEAQHQQQLPPQQQQENQHPDQIVNSVSATAEGEEQQEQKD</sequence>
<name>A0A1E4TNL7_PACTA</name>
<dbReference type="CDD" id="cd22438">
    <property type="entry name" value="KH-I_PCBP_rpt1"/>
    <property type="match status" value="1"/>
</dbReference>
<dbReference type="Gene3D" id="3.30.1370.10">
    <property type="entry name" value="K Homology domain, type 1"/>
    <property type="match status" value="3"/>
</dbReference>
<reference evidence="6" key="1">
    <citation type="submission" date="2016-05" db="EMBL/GenBank/DDBJ databases">
        <title>Comparative genomics of biotechnologically important yeasts.</title>
        <authorList>
            <consortium name="DOE Joint Genome Institute"/>
            <person name="Riley R."/>
            <person name="Haridas S."/>
            <person name="Wolfe K.H."/>
            <person name="Lopes M.R."/>
            <person name="Hittinger C.T."/>
            <person name="Goker M."/>
            <person name="Salamov A."/>
            <person name="Wisecaver J."/>
            <person name="Long T.M."/>
            <person name="Aerts A.L."/>
            <person name="Barry K."/>
            <person name="Choi C."/>
            <person name="Clum A."/>
            <person name="Coughlan A.Y."/>
            <person name="Deshpande S."/>
            <person name="Douglass A.P."/>
            <person name="Hanson S.J."/>
            <person name="Klenk H.-P."/>
            <person name="Labutti K."/>
            <person name="Lapidus A."/>
            <person name="Lindquist E."/>
            <person name="Lipzen A."/>
            <person name="Meier-Kolthoff J.P."/>
            <person name="Ohm R.A."/>
            <person name="Otillar R.P."/>
            <person name="Pangilinan J."/>
            <person name="Peng Y."/>
            <person name="Rokas A."/>
            <person name="Rosa C.A."/>
            <person name="Scheuner C."/>
            <person name="Sibirny A.A."/>
            <person name="Slot J.C."/>
            <person name="Stielow J.B."/>
            <person name="Sun H."/>
            <person name="Kurtzman C.P."/>
            <person name="Blackwell M."/>
            <person name="Grigoriev I.V."/>
            <person name="Jeffries T.W."/>
        </authorList>
    </citation>
    <scope>NUCLEOTIDE SEQUENCE [LARGE SCALE GENOMIC DNA]</scope>
    <source>
        <strain evidence="6">NRRL Y-2460</strain>
    </source>
</reference>